<evidence type="ECO:0000313" key="1">
    <source>
        <dbReference type="EMBL" id="SVA66396.1"/>
    </source>
</evidence>
<proteinExistence type="predicted"/>
<accession>A0A381XNN4</accession>
<dbReference type="EMBL" id="UINC01015838">
    <property type="protein sequence ID" value="SVA66396.1"/>
    <property type="molecule type" value="Genomic_DNA"/>
</dbReference>
<name>A0A381XNN4_9ZZZZ</name>
<reference evidence="1" key="1">
    <citation type="submission" date="2018-05" db="EMBL/GenBank/DDBJ databases">
        <authorList>
            <person name="Lanie J.A."/>
            <person name="Ng W.-L."/>
            <person name="Kazmierczak K.M."/>
            <person name="Andrzejewski T.M."/>
            <person name="Davidsen T.M."/>
            <person name="Wayne K.J."/>
            <person name="Tettelin H."/>
            <person name="Glass J.I."/>
            <person name="Rusch D."/>
            <person name="Podicherti R."/>
            <person name="Tsui H.-C.T."/>
            <person name="Winkler M.E."/>
        </authorList>
    </citation>
    <scope>NUCLEOTIDE SEQUENCE</scope>
</reference>
<feature type="non-terminal residue" evidence="1">
    <location>
        <position position="40"/>
    </location>
</feature>
<gene>
    <name evidence="1" type="ORF">METZ01_LOCUS119250</name>
</gene>
<organism evidence="1">
    <name type="scientific">marine metagenome</name>
    <dbReference type="NCBI Taxonomy" id="408172"/>
    <lineage>
        <taxon>unclassified sequences</taxon>
        <taxon>metagenomes</taxon>
        <taxon>ecological metagenomes</taxon>
    </lineage>
</organism>
<sequence>MLTSFTTSTIKSSGLVYLQTQRWNQMWETPETPFPLKSIE</sequence>
<dbReference type="AlphaFoldDB" id="A0A381XNN4"/>
<protein>
    <submittedName>
        <fullName evidence="1">Uncharacterized protein</fullName>
    </submittedName>
</protein>